<sequence>MSKFYFWLSLFIIFTAISSSLPEGGVDSVPPVRPKSVVGETAPPPLRELRPEGEGELKQKSRLDPEILINVEQKQHGSMSTGTAFALSDEGIWGTARHVTEDCTRLIVLTSPRKGYRVEEVIPHPTADVSILKTVAGAKAFQIETDTLTYNAEGFHFGYPRGEPGNVYSRLIGRRIIKTQGVRKGREAVLVWAEKIRQPDHNLSLGGISGGPVLNARGHLVGVHIAGSVRRGRSYSSLPETVTSLLQQTDYQAVTQQSDQPYRVDRLRDQGNLLRKRLSVAKVVCVVD</sequence>
<gene>
    <name evidence="2" type="ORF">CRD36_08240</name>
</gene>
<dbReference type="InterPro" id="IPR009003">
    <property type="entry name" value="Peptidase_S1_PA"/>
</dbReference>
<evidence type="ECO:0000313" key="2">
    <source>
        <dbReference type="EMBL" id="PHZ85373.1"/>
    </source>
</evidence>
<comment type="caution">
    <text evidence="2">The sequence shown here is derived from an EMBL/GenBank/DDBJ whole genome shotgun (WGS) entry which is preliminary data.</text>
</comment>
<feature type="compositionally biased region" description="Basic and acidic residues" evidence="1">
    <location>
        <begin position="47"/>
        <end position="57"/>
    </location>
</feature>
<dbReference type="OrthoDB" id="8210367at2"/>
<dbReference type="Pfam" id="PF13365">
    <property type="entry name" value="Trypsin_2"/>
    <property type="match status" value="1"/>
</dbReference>
<dbReference type="RefSeq" id="WP_099472263.1">
    <property type="nucleotide sequence ID" value="NZ_CP041025.1"/>
</dbReference>
<name>A0A2G4YSU8_9PROT</name>
<dbReference type="Proteomes" id="UP000229730">
    <property type="component" value="Unassembled WGS sequence"/>
</dbReference>
<dbReference type="EMBL" id="PDEM01000016">
    <property type="protein sequence ID" value="PHZ85373.1"/>
    <property type="molecule type" value="Genomic_DNA"/>
</dbReference>
<accession>A0A2G4YSU8</accession>
<dbReference type="AlphaFoldDB" id="A0A2G4YSU8"/>
<dbReference type="Gene3D" id="2.40.10.10">
    <property type="entry name" value="Trypsin-like serine proteases"/>
    <property type="match status" value="2"/>
</dbReference>
<evidence type="ECO:0008006" key="4">
    <source>
        <dbReference type="Google" id="ProtNLM"/>
    </source>
</evidence>
<dbReference type="InterPro" id="IPR043504">
    <property type="entry name" value="Peptidase_S1_PA_chymotrypsin"/>
</dbReference>
<evidence type="ECO:0000256" key="1">
    <source>
        <dbReference type="SAM" id="MobiDB-lite"/>
    </source>
</evidence>
<reference evidence="2 3" key="1">
    <citation type="submission" date="2017-10" db="EMBL/GenBank/DDBJ databases">
        <title>Frigbacter circumglobatus gen. nov. sp. nov., isolated from sediment cultured in situ.</title>
        <authorList>
            <person name="Zhao Z."/>
        </authorList>
    </citation>
    <scope>NUCLEOTIDE SEQUENCE [LARGE SCALE GENOMIC DNA]</scope>
    <source>
        <strain evidence="2 3">ZYL</strain>
    </source>
</reference>
<dbReference type="InParanoid" id="A0A2G4YSU8"/>
<proteinExistence type="predicted"/>
<protein>
    <recommendedName>
        <fullName evidence="4">Serine protease</fullName>
    </recommendedName>
</protein>
<feature type="region of interest" description="Disordered" evidence="1">
    <location>
        <begin position="34"/>
        <end position="57"/>
    </location>
</feature>
<keyword evidence="3" id="KW-1185">Reference proteome</keyword>
<organism evidence="2 3">
    <name type="scientific">Paremcibacter congregatus</name>
    <dbReference type="NCBI Taxonomy" id="2043170"/>
    <lineage>
        <taxon>Bacteria</taxon>
        <taxon>Pseudomonadati</taxon>
        <taxon>Pseudomonadota</taxon>
        <taxon>Alphaproteobacteria</taxon>
        <taxon>Emcibacterales</taxon>
        <taxon>Emcibacteraceae</taxon>
        <taxon>Paremcibacter</taxon>
    </lineage>
</organism>
<evidence type="ECO:0000313" key="3">
    <source>
        <dbReference type="Proteomes" id="UP000229730"/>
    </source>
</evidence>
<dbReference type="SUPFAM" id="SSF50494">
    <property type="entry name" value="Trypsin-like serine proteases"/>
    <property type="match status" value="1"/>
</dbReference>